<protein>
    <submittedName>
        <fullName evidence="1">Uncharacterized protein</fullName>
    </submittedName>
</protein>
<dbReference type="RefSeq" id="WP_092065826.1">
    <property type="nucleotide sequence ID" value="NZ_FNIN01000009.1"/>
</dbReference>
<name>A0A1H0EVT1_9BACT</name>
<evidence type="ECO:0000313" key="1">
    <source>
        <dbReference type="EMBL" id="SDN86416.1"/>
    </source>
</evidence>
<proteinExistence type="predicted"/>
<accession>A0A1H0EVT1</accession>
<sequence>MKLKLLIYFFILLLINCLACTNLNVRHLTKRPIQINTPQEIKMRYLNFIFTARYGEKQTYIIKGNTFFKNIPMWASYIQELWLTAYLCNEEGKVLAKELKVYQSQPIPKKGLPFSFKLKIKKTSYPINYITFGYSFKLSPNANYKESLISHPLSGEKDLIFYASQKAFLE</sequence>
<gene>
    <name evidence="1" type="ORF">SAMN04488516_10966</name>
</gene>
<keyword evidence="2" id="KW-1185">Reference proteome</keyword>
<organism evidence="1 2">
    <name type="scientific">Desulfonauticus submarinus</name>
    <dbReference type="NCBI Taxonomy" id="206665"/>
    <lineage>
        <taxon>Bacteria</taxon>
        <taxon>Pseudomonadati</taxon>
        <taxon>Thermodesulfobacteriota</taxon>
        <taxon>Desulfovibrionia</taxon>
        <taxon>Desulfovibrionales</taxon>
        <taxon>Desulfonauticaceae</taxon>
        <taxon>Desulfonauticus</taxon>
    </lineage>
</organism>
<dbReference type="OrthoDB" id="5471384at2"/>
<evidence type="ECO:0000313" key="2">
    <source>
        <dbReference type="Proteomes" id="UP000199602"/>
    </source>
</evidence>
<dbReference type="Proteomes" id="UP000199602">
    <property type="component" value="Unassembled WGS sequence"/>
</dbReference>
<reference evidence="1 2" key="1">
    <citation type="submission" date="2016-10" db="EMBL/GenBank/DDBJ databases">
        <authorList>
            <person name="de Groot N.N."/>
        </authorList>
    </citation>
    <scope>NUCLEOTIDE SEQUENCE [LARGE SCALE GENOMIC DNA]</scope>
    <source>
        <strain evidence="1 2">DSM 15269</strain>
    </source>
</reference>
<dbReference type="EMBL" id="FNIN01000009">
    <property type="protein sequence ID" value="SDN86416.1"/>
    <property type="molecule type" value="Genomic_DNA"/>
</dbReference>
<dbReference type="AlphaFoldDB" id="A0A1H0EVT1"/>